<dbReference type="InterPro" id="IPR051532">
    <property type="entry name" value="Ester_Hydrolysis_Enzymes"/>
</dbReference>
<reference evidence="2 3" key="1">
    <citation type="submission" date="2018-08" db="EMBL/GenBank/DDBJ databases">
        <title>A genome reference for cultivated species of the human gut microbiota.</title>
        <authorList>
            <person name="Zou Y."/>
            <person name="Xue W."/>
            <person name="Luo G."/>
        </authorList>
    </citation>
    <scope>NUCLEOTIDE SEQUENCE [LARGE SCALE GENOMIC DNA]</scope>
    <source>
        <strain evidence="2 3">AM17-48</strain>
    </source>
</reference>
<gene>
    <name evidence="2" type="ORF">DW206_18090</name>
</gene>
<comment type="caution">
    <text evidence="2">The sequence shown here is derived from an EMBL/GenBank/DDBJ whole genome shotgun (WGS) entry which is preliminary data.</text>
</comment>
<evidence type="ECO:0000313" key="3">
    <source>
        <dbReference type="Proteomes" id="UP000283329"/>
    </source>
</evidence>
<sequence length="231" mass="26025">MNRIFLLILVSIFTVSTASAQTTFLKKLKKGEKQTVVFYGASAAINTSNRVWVDQLRTRLERRFPEKITFYNCSKSGIGSFWATENFKDSVLSRKPDLLIFGFSENDAVTRFNNAPWYSGKCAEYMVDNLRAQNPDATIVLYILSERPLGQSAETRPELAAFNASCREAAKKKGIILVDYSVEFNKIYDAGGEEALKPYQRDGILPTRKAAQEILVPMLWDAILGRDSAKK</sequence>
<feature type="domain" description="SGNH hydrolase-type esterase" evidence="1">
    <location>
        <begin position="44"/>
        <end position="207"/>
    </location>
</feature>
<dbReference type="SUPFAM" id="SSF52266">
    <property type="entry name" value="SGNH hydrolase"/>
    <property type="match status" value="1"/>
</dbReference>
<dbReference type="InterPro" id="IPR013830">
    <property type="entry name" value="SGNH_hydro"/>
</dbReference>
<dbReference type="Gene3D" id="3.40.50.1110">
    <property type="entry name" value="SGNH hydrolase"/>
    <property type="match status" value="1"/>
</dbReference>
<organism evidence="2 3">
    <name type="scientific">Bacteroides ovatus</name>
    <dbReference type="NCBI Taxonomy" id="28116"/>
    <lineage>
        <taxon>Bacteria</taxon>
        <taxon>Pseudomonadati</taxon>
        <taxon>Bacteroidota</taxon>
        <taxon>Bacteroidia</taxon>
        <taxon>Bacteroidales</taxon>
        <taxon>Bacteroidaceae</taxon>
        <taxon>Bacteroides</taxon>
    </lineage>
</organism>
<evidence type="ECO:0000259" key="1">
    <source>
        <dbReference type="Pfam" id="PF13472"/>
    </source>
</evidence>
<dbReference type="GO" id="GO:0004622">
    <property type="term" value="F:phosphatidylcholine lysophospholipase activity"/>
    <property type="evidence" value="ECO:0007669"/>
    <property type="project" value="TreeGrafter"/>
</dbReference>
<dbReference type="InterPro" id="IPR036514">
    <property type="entry name" value="SGNH_hydro_sf"/>
</dbReference>
<dbReference type="AlphaFoldDB" id="A0A3E5HMX2"/>
<dbReference type="PANTHER" id="PTHR30383">
    <property type="entry name" value="THIOESTERASE 1/PROTEASE 1/LYSOPHOSPHOLIPASE L1"/>
    <property type="match status" value="1"/>
</dbReference>
<dbReference type="Pfam" id="PF13472">
    <property type="entry name" value="Lipase_GDSL_2"/>
    <property type="match status" value="1"/>
</dbReference>
<dbReference type="RefSeq" id="WP_115484985.1">
    <property type="nucleotide sequence ID" value="NZ_BAABYV010000001.1"/>
</dbReference>
<name>A0A3E5HMX2_BACOV</name>
<accession>A0A3E5HMX2</accession>
<proteinExistence type="predicted"/>
<evidence type="ECO:0000313" key="2">
    <source>
        <dbReference type="EMBL" id="RHH43008.1"/>
    </source>
</evidence>
<protein>
    <recommendedName>
        <fullName evidence="1">SGNH hydrolase-type esterase domain-containing protein</fullName>
    </recommendedName>
</protein>
<dbReference type="Proteomes" id="UP000283329">
    <property type="component" value="Unassembled WGS sequence"/>
</dbReference>
<dbReference type="PANTHER" id="PTHR30383:SF5">
    <property type="entry name" value="SGNH HYDROLASE-TYPE ESTERASE DOMAIN-CONTAINING PROTEIN"/>
    <property type="match status" value="1"/>
</dbReference>
<dbReference type="EMBL" id="QRJR01000020">
    <property type="protein sequence ID" value="RHH43008.1"/>
    <property type="molecule type" value="Genomic_DNA"/>
</dbReference>